<feature type="non-terminal residue" evidence="1">
    <location>
        <position position="1"/>
    </location>
</feature>
<dbReference type="AlphaFoldDB" id="A0A0G4L7P8"/>
<accession>A0A0G4L7P8</accession>
<sequence length="83" mass="9265">QGYLAPFRHAIRPVHWDYAAALHLYPLPTALVLVDATAPPFAVTYEGCHVMNPASLLVPGKTRVARWVEYEIGKVGMMRDLSF</sequence>
<evidence type="ECO:0000313" key="2">
    <source>
        <dbReference type="Proteomes" id="UP000045706"/>
    </source>
</evidence>
<protein>
    <submittedName>
        <fullName evidence="1">Uncharacterized protein</fullName>
    </submittedName>
</protein>
<dbReference type="InterPro" id="IPR016266">
    <property type="entry name" value="POLE2"/>
</dbReference>
<reference evidence="2" key="1">
    <citation type="submission" date="2015-05" db="EMBL/GenBank/DDBJ databases">
        <authorList>
            <person name="Fogelqvist Johan"/>
        </authorList>
    </citation>
    <scope>NUCLEOTIDE SEQUENCE [LARGE SCALE GENOMIC DNA]</scope>
</reference>
<gene>
    <name evidence="1" type="ORF">BN1723_017602</name>
</gene>
<dbReference type="PANTHER" id="PTHR12708:SF0">
    <property type="entry name" value="DNA POLYMERASE EPSILON SUBUNIT 2"/>
    <property type="match status" value="1"/>
</dbReference>
<evidence type="ECO:0000313" key="1">
    <source>
        <dbReference type="EMBL" id="CRK17991.1"/>
    </source>
</evidence>
<dbReference type="GO" id="GO:0008622">
    <property type="term" value="C:epsilon DNA polymerase complex"/>
    <property type="evidence" value="ECO:0007669"/>
    <property type="project" value="InterPro"/>
</dbReference>
<organism evidence="1 2">
    <name type="scientific">Verticillium longisporum</name>
    <name type="common">Verticillium dahliae var. longisporum</name>
    <dbReference type="NCBI Taxonomy" id="100787"/>
    <lineage>
        <taxon>Eukaryota</taxon>
        <taxon>Fungi</taxon>
        <taxon>Dikarya</taxon>
        <taxon>Ascomycota</taxon>
        <taxon>Pezizomycotina</taxon>
        <taxon>Sordariomycetes</taxon>
        <taxon>Hypocreomycetidae</taxon>
        <taxon>Glomerellales</taxon>
        <taxon>Plectosphaerellaceae</taxon>
        <taxon>Verticillium</taxon>
    </lineage>
</organism>
<name>A0A0G4L7P8_VERLO</name>
<dbReference type="Proteomes" id="UP000045706">
    <property type="component" value="Unassembled WGS sequence"/>
</dbReference>
<dbReference type="PANTHER" id="PTHR12708">
    <property type="entry name" value="DNA POLYMERASE EPSILON SUBUNIT B"/>
    <property type="match status" value="1"/>
</dbReference>
<dbReference type="GO" id="GO:0006261">
    <property type="term" value="P:DNA-templated DNA replication"/>
    <property type="evidence" value="ECO:0007669"/>
    <property type="project" value="InterPro"/>
</dbReference>
<dbReference type="GO" id="GO:0042276">
    <property type="term" value="P:error-prone translesion synthesis"/>
    <property type="evidence" value="ECO:0007669"/>
    <property type="project" value="TreeGrafter"/>
</dbReference>
<dbReference type="EMBL" id="CVQI01008524">
    <property type="protein sequence ID" value="CRK17991.1"/>
    <property type="molecule type" value="Genomic_DNA"/>
</dbReference>
<proteinExistence type="predicted"/>
<dbReference type="GO" id="GO:0003677">
    <property type="term" value="F:DNA binding"/>
    <property type="evidence" value="ECO:0007669"/>
    <property type="project" value="InterPro"/>
</dbReference>